<reference evidence="1" key="2">
    <citation type="submission" date="2022-01" db="EMBL/GenBank/DDBJ databases">
        <authorList>
            <person name="Yamashiro T."/>
            <person name="Shiraishi A."/>
            <person name="Satake H."/>
            <person name="Nakayama K."/>
        </authorList>
    </citation>
    <scope>NUCLEOTIDE SEQUENCE</scope>
</reference>
<reference evidence="1" key="1">
    <citation type="journal article" date="2022" name="Int. J. Mol. Sci.">
        <title>Draft Genome of Tanacetum Coccineum: Genomic Comparison of Closely Related Tanacetum-Family Plants.</title>
        <authorList>
            <person name="Yamashiro T."/>
            <person name="Shiraishi A."/>
            <person name="Nakayama K."/>
            <person name="Satake H."/>
        </authorList>
    </citation>
    <scope>NUCLEOTIDE SEQUENCE</scope>
</reference>
<name>A0ABQ5F5U5_9ASTR</name>
<comment type="caution">
    <text evidence="1">The sequence shown here is derived from an EMBL/GenBank/DDBJ whole genome shotgun (WGS) entry which is preliminary data.</text>
</comment>
<dbReference type="Proteomes" id="UP001151760">
    <property type="component" value="Unassembled WGS sequence"/>
</dbReference>
<gene>
    <name evidence="1" type="ORF">Tco_1002274</name>
</gene>
<accession>A0ABQ5F5U5</accession>
<proteinExistence type="predicted"/>
<evidence type="ECO:0000313" key="2">
    <source>
        <dbReference type="Proteomes" id="UP001151760"/>
    </source>
</evidence>
<protein>
    <submittedName>
        <fullName evidence="1">Uncharacterized protein</fullName>
    </submittedName>
</protein>
<dbReference type="EMBL" id="BQNB010017044">
    <property type="protein sequence ID" value="GJT58741.1"/>
    <property type="molecule type" value="Genomic_DNA"/>
</dbReference>
<keyword evidence="2" id="KW-1185">Reference proteome</keyword>
<organism evidence="1 2">
    <name type="scientific">Tanacetum coccineum</name>
    <dbReference type="NCBI Taxonomy" id="301880"/>
    <lineage>
        <taxon>Eukaryota</taxon>
        <taxon>Viridiplantae</taxon>
        <taxon>Streptophyta</taxon>
        <taxon>Embryophyta</taxon>
        <taxon>Tracheophyta</taxon>
        <taxon>Spermatophyta</taxon>
        <taxon>Magnoliopsida</taxon>
        <taxon>eudicotyledons</taxon>
        <taxon>Gunneridae</taxon>
        <taxon>Pentapetalae</taxon>
        <taxon>asterids</taxon>
        <taxon>campanulids</taxon>
        <taxon>Asterales</taxon>
        <taxon>Asteraceae</taxon>
        <taxon>Asteroideae</taxon>
        <taxon>Anthemideae</taxon>
        <taxon>Anthemidinae</taxon>
        <taxon>Tanacetum</taxon>
    </lineage>
</organism>
<evidence type="ECO:0000313" key="1">
    <source>
        <dbReference type="EMBL" id="GJT58741.1"/>
    </source>
</evidence>
<sequence length="485" mass="54818">MQTFGADKHHSLQGFSPQKISISLINHYMMQRDIWDNSEVLFGRIGINKGRPLNHNCMMTLTLSSEQKAKPFTTTMSGLQSSLMTAEHAQDDMSKIQLKLSKYCRDNMLAEWGVDLLPLKTSVWTSQQSDWRSDFDLLYLMYLIENLQNTFALLTQYTSTLSSLKQTINSAVSMYKLKIQAGKFTRSAGLQLVMGIGGARRTGGANRPDIPDQAGFKSLQLQQGYGSRIKECTQPKRITSTLPKNETCRRHRCCLRDLALNVDNVFQADDYDAYDSDVDEAPTAQTMFMANLSSADPVCDEAGPSYDSDILSEVQDHDHFQDAICEHHEEHGMQDDVQPSYVVGSHADYTSDSNMTPYDQYVKDNAVPVVQNNASMVPNDMYVMIDNDLHEPKAQSVFKAPTYTVADNSLNVWNCNITRNKLEGMKSAKFELTEREQKIDEQLRIVICDCNIKEENLKKELHSVKLQLASTIQHNKLMVDEVTSL</sequence>